<dbReference type="HOGENOM" id="CLU_205353_2_0_5"/>
<protein>
    <submittedName>
        <fullName evidence="1">Uncharacterized protein</fullName>
    </submittedName>
</protein>
<name>A8LMD8_DINSH</name>
<dbReference type="Proteomes" id="UP000006833">
    <property type="component" value="Chromosome"/>
</dbReference>
<dbReference type="AlphaFoldDB" id="A8LMD8"/>
<proteinExistence type="predicted"/>
<dbReference type="KEGG" id="dsh:Dshi_1741"/>
<keyword evidence="2" id="KW-1185">Reference proteome</keyword>
<dbReference type="EMBL" id="CP000830">
    <property type="protein sequence ID" value="ABV93483.1"/>
    <property type="molecule type" value="Genomic_DNA"/>
</dbReference>
<organism evidence="1 2">
    <name type="scientific">Dinoroseobacter shibae (strain DSM 16493 / NCIMB 14021 / DFL 12)</name>
    <dbReference type="NCBI Taxonomy" id="398580"/>
    <lineage>
        <taxon>Bacteria</taxon>
        <taxon>Pseudomonadati</taxon>
        <taxon>Pseudomonadota</taxon>
        <taxon>Alphaproteobacteria</taxon>
        <taxon>Rhodobacterales</taxon>
        <taxon>Roseobacteraceae</taxon>
        <taxon>Dinoroseobacter</taxon>
    </lineage>
</organism>
<evidence type="ECO:0000313" key="2">
    <source>
        <dbReference type="Proteomes" id="UP000006833"/>
    </source>
</evidence>
<evidence type="ECO:0000313" key="1">
    <source>
        <dbReference type="EMBL" id="ABV93483.1"/>
    </source>
</evidence>
<gene>
    <name evidence="1" type="ordered locus">Dshi_1741</name>
</gene>
<dbReference type="STRING" id="398580.Dshi_1741"/>
<reference evidence="2" key="1">
    <citation type="journal article" date="2010" name="ISME J.">
        <title>The complete genome sequence of the algal symbiont Dinoroseobacter shibae: a hitchhiker's guide to life in the sea.</title>
        <authorList>
            <person name="Wagner-Dobler I."/>
            <person name="Ballhausen B."/>
            <person name="Berger M."/>
            <person name="Brinkhoff T."/>
            <person name="Buchholz I."/>
            <person name="Bunk B."/>
            <person name="Cypionka H."/>
            <person name="Daniel R."/>
            <person name="Drepper T."/>
            <person name="Gerdts G."/>
            <person name="Hahnke S."/>
            <person name="Han C."/>
            <person name="Jahn D."/>
            <person name="Kalhoefer D."/>
            <person name="Kiss H."/>
            <person name="Klenk H.P."/>
            <person name="Kyrpides N."/>
            <person name="Liebl W."/>
            <person name="Liesegang H."/>
            <person name="Meincke L."/>
            <person name="Pati A."/>
            <person name="Petersen J."/>
            <person name="Piekarski T."/>
            <person name="Pommerenke C."/>
            <person name="Pradella S."/>
            <person name="Pukall R."/>
            <person name="Rabus R."/>
            <person name="Stackebrandt E."/>
            <person name="Thole S."/>
            <person name="Thompson L."/>
            <person name="Tielen P."/>
            <person name="Tomasch J."/>
            <person name="von Jan M."/>
            <person name="Wanphrut N."/>
            <person name="Wichels A."/>
            <person name="Zech H."/>
            <person name="Simon M."/>
        </authorList>
    </citation>
    <scope>NUCLEOTIDE SEQUENCE [LARGE SCALE GENOMIC DNA]</scope>
    <source>
        <strain evidence="2">DSM 16493 / NCIMB 14021 / DFL 12</strain>
    </source>
</reference>
<sequence>MLTHVTTKIAIWLGVLLIGAALFDVLARDSTALIALGRRLIEVIDWMRFWG</sequence>
<accession>A8LMD8</accession>